<dbReference type="PANTHER" id="PTHR21301:SF12">
    <property type="match status" value="1"/>
</dbReference>
<organism evidence="2">
    <name type="scientific">Xenopus tropicalis</name>
    <name type="common">Western clawed frog</name>
    <name type="synonym">Silurana tropicalis</name>
    <dbReference type="NCBI Taxonomy" id="8364"/>
    <lineage>
        <taxon>Eukaryota</taxon>
        <taxon>Metazoa</taxon>
        <taxon>Chordata</taxon>
        <taxon>Craniata</taxon>
        <taxon>Vertebrata</taxon>
        <taxon>Euteleostomi</taxon>
        <taxon>Amphibia</taxon>
        <taxon>Batrachia</taxon>
        <taxon>Anura</taxon>
        <taxon>Pipoidea</taxon>
        <taxon>Pipidae</taxon>
        <taxon>Xenopodinae</taxon>
        <taxon>Xenopus</taxon>
        <taxon>Silurana</taxon>
    </lineage>
</organism>
<protein>
    <recommendedName>
        <fullName evidence="1">GIY-YIG domain-containing protein</fullName>
    </recommendedName>
</protein>
<feature type="domain" description="GIY-YIG" evidence="1">
    <location>
        <begin position="149"/>
        <end position="248"/>
    </location>
</feature>
<dbReference type="CDD" id="cd10442">
    <property type="entry name" value="GIY-YIG_PLEs"/>
    <property type="match status" value="1"/>
</dbReference>
<dbReference type="Gene3D" id="3.40.1440.10">
    <property type="entry name" value="GIY-YIG endonuclease"/>
    <property type="match status" value="1"/>
</dbReference>
<dbReference type="AlphaFoldDB" id="A0A1B8YA28"/>
<gene>
    <name evidence="2" type="ORF">XENTR_v90027123mg</name>
</gene>
<reference evidence="2" key="2">
    <citation type="journal article" date="2010" name="Science">
        <title>The genome of the Western clawed frog Xenopus tropicalis.</title>
        <authorList>
            <person name="Hellsten U."/>
            <person name="Harland R.M."/>
            <person name="Gilchrist M.J."/>
            <person name="Hendrix D."/>
            <person name="Jurka J."/>
            <person name="Kapitonov V."/>
            <person name="Ovcharenko I."/>
            <person name="Putnam N.H."/>
            <person name="Shu S."/>
            <person name="Taher L."/>
            <person name="Blitz I.L."/>
            <person name="Blumberg B."/>
            <person name="Dichmann D.S."/>
            <person name="Dubchak I."/>
            <person name="Amaya E."/>
            <person name="Detter J.C."/>
            <person name="Fletcher R."/>
            <person name="Gerhard D.S."/>
            <person name="Goodstein D."/>
            <person name="Graves T."/>
            <person name="Grigoriev I.V."/>
            <person name="Grimwood J."/>
            <person name="Kawashima T."/>
            <person name="Lindquist E."/>
            <person name="Lucas S.M."/>
            <person name="Mead P.E."/>
            <person name="Mitros T."/>
            <person name="Ogino H."/>
            <person name="Ohta Y."/>
            <person name="Poliakov A.V."/>
            <person name="Pollet N."/>
            <person name="Robert J."/>
            <person name="Salamov A."/>
            <person name="Sater A.K."/>
            <person name="Schmutz J."/>
            <person name="Terry A."/>
            <person name="Vize P.D."/>
            <person name="Warren W.C."/>
            <person name="Wells D."/>
            <person name="Wills A."/>
            <person name="Wilson R.K."/>
            <person name="Zimmerman L.B."/>
            <person name="Zorn A.M."/>
            <person name="Grainger R."/>
            <person name="Grammer T."/>
            <person name="Khokha M.K."/>
            <person name="Richardson P.M."/>
            <person name="Rokhsar D.S."/>
        </authorList>
    </citation>
    <scope>NUCLEOTIDE SEQUENCE [LARGE SCALE GENOMIC DNA]</scope>
    <source>
        <strain evidence="2">Nigerian</strain>
    </source>
</reference>
<sequence length="256" mass="29290">MGLICSSVVVTCAAKPKIVHLQLFYRTAQVEQMKHKFVNRGYPTKVLERAETRISQSRGTDPLGCNQIAAGCNQIAAILHKLWHILQDAYPQVREFKLPPLISYKRGRTIGSKLVTSSMSGGGRQDTRGIFGYSQRERFELRGHFTCLSQYVIYAIICPCKKIYVGETVQKVKSRISQHKSTINVGNNILPLSKHFKEQGHTPEQLRYTVLEGVPPQKKGGDRELRLKQREVWWIKRLNSLYPNGLNKDYNLYLFV</sequence>
<dbReference type="PANTHER" id="PTHR21301">
    <property type="entry name" value="REVERSE TRANSCRIPTASE"/>
    <property type="match status" value="1"/>
</dbReference>
<reference evidence="2" key="3">
    <citation type="submission" date="2016-05" db="EMBL/GenBank/DDBJ databases">
        <title>WGS assembly of Xenopus tropicalis.</title>
        <authorList>
            <person name="Sessions A."/>
            <person name="Jenkins J."/>
            <person name="Mitros T."/>
            <person name="Lyons J.T."/>
            <person name="Dichmann D.S."/>
            <person name="Robert J."/>
            <person name="Harland R.M."/>
            <person name="Rokhsar D.S."/>
        </authorList>
    </citation>
    <scope>NUCLEOTIDE SEQUENCE</scope>
    <source>
        <strain evidence="2">Nigerian</strain>
    </source>
</reference>
<dbReference type="EMBL" id="KV460363">
    <property type="protein sequence ID" value="OCA19860.1"/>
    <property type="molecule type" value="Genomic_DNA"/>
</dbReference>
<dbReference type="PROSITE" id="PS50164">
    <property type="entry name" value="GIY_YIG"/>
    <property type="match status" value="1"/>
</dbReference>
<reference evidence="2" key="1">
    <citation type="submission" date="2009-11" db="EMBL/GenBank/DDBJ databases">
        <authorList>
            <consortium name="US DOE Joint Genome Institute (JGI-PGF)"/>
            <person name="Ottilar R."/>
            <person name="Schmutz J."/>
            <person name="Salamov A."/>
            <person name="Cheng J.F."/>
            <person name="Lucas S."/>
            <person name="Pitluck S."/>
            <person name="Gundlach H."/>
            <person name="Guo Y."/>
            <person name="Haberer G."/>
            <person name="Nasrallah J."/>
            <person name="Mayer K.F.X."/>
            <person name="van de Peer Y."/>
            <person name="Weigel D."/>
            <person name="Grigoriev I.V."/>
        </authorList>
    </citation>
    <scope>NUCLEOTIDE SEQUENCE</scope>
    <source>
        <strain evidence="2">Nigerian</strain>
    </source>
</reference>
<evidence type="ECO:0000259" key="1">
    <source>
        <dbReference type="PROSITE" id="PS50164"/>
    </source>
</evidence>
<dbReference type="InterPro" id="IPR000305">
    <property type="entry name" value="GIY-YIG_endonuc"/>
</dbReference>
<proteinExistence type="predicted"/>
<dbReference type="InterPro" id="IPR035901">
    <property type="entry name" value="GIY-YIG_endonuc_sf"/>
</dbReference>
<accession>A0A1B8YA28</accession>
<name>A0A1B8YA28_XENTR</name>
<dbReference type="SUPFAM" id="SSF82771">
    <property type="entry name" value="GIY-YIG endonuclease"/>
    <property type="match status" value="1"/>
</dbReference>
<evidence type="ECO:0000313" key="2">
    <source>
        <dbReference type="EMBL" id="OCA19860.1"/>
    </source>
</evidence>
<dbReference type="Pfam" id="PF01541">
    <property type="entry name" value="GIY-YIG"/>
    <property type="match status" value="1"/>
</dbReference>